<protein>
    <recommendedName>
        <fullName evidence="3 5">Regulatory protein RecX</fullName>
    </recommendedName>
</protein>
<gene>
    <name evidence="5" type="primary">recX</name>
    <name evidence="7" type="ORF">FAA86_22630</name>
</gene>
<comment type="caution">
    <text evidence="7">The sequence shown here is derived from an EMBL/GenBank/DDBJ whole genome shotgun (WGS) entry which is preliminary data.</text>
</comment>
<dbReference type="Gene3D" id="1.10.10.10">
    <property type="entry name" value="Winged helix-like DNA-binding domain superfamily/Winged helix DNA-binding domain"/>
    <property type="match status" value="1"/>
</dbReference>
<dbReference type="InterPro" id="IPR036388">
    <property type="entry name" value="WH-like_DNA-bd_sf"/>
</dbReference>
<evidence type="ECO:0000256" key="4">
    <source>
        <dbReference type="ARBA" id="ARBA00022490"/>
    </source>
</evidence>
<dbReference type="HAMAP" id="MF_01114">
    <property type="entry name" value="RecX"/>
    <property type="match status" value="1"/>
</dbReference>
<dbReference type="Pfam" id="PF02631">
    <property type="entry name" value="RecX_HTH2"/>
    <property type="match status" value="1"/>
</dbReference>
<proteinExistence type="inferred from homology"/>
<dbReference type="InterPro" id="IPR053924">
    <property type="entry name" value="RecX_HTH_2nd"/>
</dbReference>
<keyword evidence="4 5" id="KW-0963">Cytoplasm</keyword>
<accession>A0A4S8PIT7</accession>
<name>A0A4S8PIT7_9HYPH</name>
<dbReference type="PANTHER" id="PTHR33602">
    <property type="entry name" value="REGULATORY PROTEIN RECX FAMILY PROTEIN"/>
    <property type="match status" value="1"/>
</dbReference>
<dbReference type="AlphaFoldDB" id="A0A4S8PIT7"/>
<evidence type="ECO:0000256" key="2">
    <source>
        <dbReference type="ARBA" id="ARBA00009695"/>
    </source>
</evidence>
<organism evidence="7 8">
    <name type="scientific">Rhizobium rosettiformans W3</name>
    <dbReference type="NCBI Taxonomy" id="538378"/>
    <lineage>
        <taxon>Bacteria</taxon>
        <taxon>Pseudomonadati</taxon>
        <taxon>Pseudomonadota</taxon>
        <taxon>Alphaproteobacteria</taxon>
        <taxon>Hyphomicrobiales</taxon>
        <taxon>Rhizobiaceae</taxon>
        <taxon>Rhizobium/Agrobacterium group</taxon>
        <taxon>Rhizobium</taxon>
    </lineage>
</organism>
<evidence type="ECO:0000256" key="3">
    <source>
        <dbReference type="ARBA" id="ARBA00018111"/>
    </source>
</evidence>
<feature type="domain" description="RecX second three-helical" evidence="6">
    <location>
        <begin position="76"/>
        <end position="116"/>
    </location>
</feature>
<comment type="subcellular location">
    <subcellularLocation>
        <location evidence="1 5">Cytoplasm</location>
    </subcellularLocation>
</comment>
<comment type="function">
    <text evidence="5">Modulates RecA activity.</text>
</comment>
<dbReference type="GO" id="GO:0005737">
    <property type="term" value="C:cytoplasm"/>
    <property type="evidence" value="ECO:0007669"/>
    <property type="project" value="UniProtKB-SubCell"/>
</dbReference>
<evidence type="ECO:0000313" key="8">
    <source>
        <dbReference type="Proteomes" id="UP000307378"/>
    </source>
</evidence>
<dbReference type="GO" id="GO:0006282">
    <property type="term" value="P:regulation of DNA repair"/>
    <property type="evidence" value="ECO:0007669"/>
    <property type="project" value="UniProtKB-UniRule"/>
</dbReference>
<comment type="similarity">
    <text evidence="2 5">Belongs to the RecX family.</text>
</comment>
<dbReference type="EMBL" id="STGU01000024">
    <property type="protein sequence ID" value="THV30580.1"/>
    <property type="molecule type" value="Genomic_DNA"/>
</dbReference>
<dbReference type="PANTHER" id="PTHR33602:SF1">
    <property type="entry name" value="REGULATORY PROTEIN RECX FAMILY PROTEIN"/>
    <property type="match status" value="1"/>
</dbReference>
<evidence type="ECO:0000256" key="1">
    <source>
        <dbReference type="ARBA" id="ARBA00004496"/>
    </source>
</evidence>
<evidence type="ECO:0000313" key="7">
    <source>
        <dbReference type="EMBL" id="THV30580.1"/>
    </source>
</evidence>
<dbReference type="RefSeq" id="WP_136543391.1">
    <property type="nucleotide sequence ID" value="NZ_STGU01000024.1"/>
</dbReference>
<dbReference type="Proteomes" id="UP000307378">
    <property type="component" value="Unassembled WGS sequence"/>
</dbReference>
<sequence length="185" mass="20852">MDDPSNTAEDQPTPRMLAWAKNSAAYRLAKRMMTERELADAIRRKARSKFEDISEAQLNALAEAALAFGRSMKALDDQNYAEIRANSAARSGRSKRAIARKLSEKGVERSIVESVLQDADDLRSAVVYARKKAFGPFRRPDVEPDDARWTKEIASFARQGFGFDLAKRVLDLDRDEAEEILFRPA</sequence>
<reference evidence="7 8" key="1">
    <citation type="submission" date="2019-04" db="EMBL/GenBank/DDBJ databases">
        <title>genome sequence of strain W3.</title>
        <authorList>
            <person name="Gao J."/>
            <person name="Sun J."/>
        </authorList>
    </citation>
    <scope>NUCLEOTIDE SEQUENCE [LARGE SCALE GENOMIC DNA]</scope>
    <source>
        <strain evidence="7 8">W3</strain>
    </source>
</reference>
<evidence type="ECO:0000259" key="6">
    <source>
        <dbReference type="Pfam" id="PF02631"/>
    </source>
</evidence>
<dbReference type="InterPro" id="IPR003783">
    <property type="entry name" value="Regulatory_RecX"/>
</dbReference>
<evidence type="ECO:0000256" key="5">
    <source>
        <dbReference type="HAMAP-Rule" id="MF_01114"/>
    </source>
</evidence>